<keyword evidence="5" id="KW-0408">Iron</keyword>
<reference evidence="8 9" key="1">
    <citation type="submission" date="2020-03" db="EMBL/GenBank/DDBJ databases">
        <title>Genomic Encyclopedia of Type Strains, Phase IV (KMG-IV): sequencing the most valuable type-strain genomes for metagenomic binning, comparative biology and taxonomic classification.</title>
        <authorList>
            <person name="Goeker M."/>
        </authorList>
    </citation>
    <scope>NUCLEOTIDE SEQUENCE [LARGE SCALE GENOMIC DNA]</scope>
    <source>
        <strain evidence="8 9">DSM 25229</strain>
    </source>
</reference>
<evidence type="ECO:0008006" key="10">
    <source>
        <dbReference type="Google" id="ProtNLM"/>
    </source>
</evidence>
<dbReference type="EMBL" id="JAATIT010000003">
    <property type="protein sequence ID" value="NJB90123.1"/>
    <property type="molecule type" value="Genomic_DNA"/>
</dbReference>
<evidence type="ECO:0000256" key="7">
    <source>
        <dbReference type="SAM" id="Phobius"/>
    </source>
</evidence>
<keyword evidence="2 7" id="KW-0812">Transmembrane</keyword>
<feature type="transmembrane region" description="Helical" evidence="7">
    <location>
        <begin position="301"/>
        <end position="320"/>
    </location>
</feature>
<evidence type="ECO:0000256" key="1">
    <source>
        <dbReference type="ARBA" id="ARBA00004127"/>
    </source>
</evidence>
<accession>A0A7X6BA47</accession>
<feature type="transmembrane region" description="Helical" evidence="7">
    <location>
        <begin position="92"/>
        <end position="115"/>
    </location>
</feature>
<name>A0A7X6BA47_9SPHN</name>
<feature type="transmembrane region" description="Helical" evidence="7">
    <location>
        <begin position="14"/>
        <end position="40"/>
    </location>
</feature>
<protein>
    <recommendedName>
        <fullName evidence="10">Alkane 1-monooxygenase</fullName>
    </recommendedName>
</protein>
<dbReference type="CDD" id="cd03512">
    <property type="entry name" value="Alkane-hydroxylase"/>
    <property type="match status" value="1"/>
</dbReference>
<evidence type="ECO:0000313" key="8">
    <source>
        <dbReference type="EMBL" id="NJB90123.1"/>
    </source>
</evidence>
<dbReference type="PANTHER" id="PTHR38674:SF1">
    <property type="entry name" value="ALKANE 1-MONOOXYGENASE 1"/>
    <property type="match status" value="1"/>
</dbReference>
<sequence length="369" mass="41861">MDYTRYYVPVLVQLAAYAGFALGGNWVFIGIASLPLLGLIDSVLPNDMRPREMKRGLMADLPVWLATILAVGLYFMAAFWVRSAEAITPWQYAGAILSLAWMSVVPLVPASHELYHQRGKLRRFIGTYSQVCYLDCTREIAHVTGHHLDVATEHDGDTARRGVSLYAFTGNAVIQSTRDAWRMESDSLEKQGYGRWSIRHRIWKALLAQLVMQSLVFLIGGWTAVAVVLAGMVGARFWVESFNYFQHYGLIRIEGGAIARRHVWNHLKPLSRVMGFEITNHADHHTDSFAAFHELRPDRQWIPMPSVFVCFFSALIPPVWHNMVIKPALKRWDNELATPEERELARAQNRAAGWPDWFDEKPAGAWAAS</sequence>
<dbReference type="InterPro" id="IPR033885">
    <property type="entry name" value="AlkB/XylM"/>
</dbReference>
<keyword evidence="6 7" id="KW-0472">Membrane</keyword>
<proteinExistence type="predicted"/>
<evidence type="ECO:0000256" key="5">
    <source>
        <dbReference type="ARBA" id="ARBA00023004"/>
    </source>
</evidence>
<evidence type="ECO:0000256" key="2">
    <source>
        <dbReference type="ARBA" id="ARBA00022692"/>
    </source>
</evidence>
<dbReference type="GO" id="GO:0016491">
    <property type="term" value="F:oxidoreductase activity"/>
    <property type="evidence" value="ECO:0007669"/>
    <property type="project" value="UniProtKB-KW"/>
</dbReference>
<feature type="transmembrane region" description="Helical" evidence="7">
    <location>
        <begin position="61"/>
        <end position="80"/>
    </location>
</feature>
<keyword evidence="4" id="KW-0560">Oxidoreductase</keyword>
<dbReference type="AlphaFoldDB" id="A0A7X6BA47"/>
<evidence type="ECO:0000256" key="4">
    <source>
        <dbReference type="ARBA" id="ARBA00023002"/>
    </source>
</evidence>
<dbReference type="PANTHER" id="PTHR38674">
    <property type="entry name" value="ALKANE 1-MONOOXYGENASE 1"/>
    <property type="match status" value="1"/>
</dbReference>
<feature type="transmembrane region" description="Helical" evidence="7">
    <location>
        <begin position="205"/>
        <end position="238"/>
    </location>
</feature>
<dbReference type="GO" id="GO:0012505">
    <property type="term" value="C:endomembrane system"/>
    <property type="evidence" value="ECO:0007669"/>
    <property type="project" value="UniProtKB-SubCell"/>
</dbReference>
<keyword evidence="3 7" id="KW-1133">Transmembrane helix</keyword>
<keyword evidence="9" id="KW-1185">Reference proteome</keyword>
<dbReference type="Proteomes" id="UP000535078">
    <property type="component" value="Unassembled WGS sequence"/>
</dbReference>
<organism evidence="8 9">
    <name type="scientific">Sphingopyxis italica</name>
    <dbReference type="NCBI Taxonomy" id="1129133"/>
    <lineage>
        <taxon>Bacteria</taxon>
        <taxon>Pseudomonadati</taxon>
        <taxon>Pseudomonadota</taxon>
        <taxon>Alphaproteobacteria</taxon>
        <taxon>Sphingomonadales</taxon>
        <taxon>Sphingomonadaceae</taxon>
        <taxon>Sphingopyxis</taxon>
    </lineage>
</organism>
<comment type="subcellular location">
    <subcellularLocation>
        <location evidence="1">Endomembrane system</location>
        <topology evidence="1">Multi-pass membrane protein</topology>
    </subcellularLocation>
</comment>
<gene>
    <name evidence="8" type="ORF">GGR90_002317</name>
</gene>
<evidence type="ECO:0000313" key="9">
    <source>
        <dbReference type="Proteomes" id="UP000535078"/>
    </source>
</evidence>
<evidence type="ECO:0000256" key="6">
    <source>
        <dbReference type="ARBA" id="ARBA00023136"/>
    </source>
</evidence>
<comment type="caution">
    <text evidence="8">The sequence shown here is derived from an EMBL/GenBank/DDBJ whole genome shotgun (WGS) entry which is preliminary data.</text>
</comment>
<dbReference type="RefSeq" id="WP_167921603.1">
    <property type="nucleotide sequence ID" value="NZ_JAATIT010000003.1"/>
</dbReference>
<evidence type="ECO:0000256" key="3">
    <source>
        <dbReference type="ARBA" id="ARBA00022989"/>
    </source>
</evidence>